<evidence type="ECO:0000256" key="1">
    <source>
        <dbReference type="SAM" id="MobiDB-lite"/>
    </source>
</evidence>
<evidence type="ECO:0000313" key="3">
    <source>
        <dbReference type="Proteomes" id="UP001632037"/>
    </source>
</evidence>
<name>A0ABD3F5L5_9STRA</name>
<accession>A0ABD3F5L5</accession>
<comment type="caution">
    <text evidence="2">The sequence shown here is derived from an EMBL/GenBank/DDBJ whole genome shotgun (WGS) entry which is preliminary data.</text>
</comment>
<dbReference type="AlphaFoldDB" id="A0ABD3F5L5"/>
<feature type="region of interest" description="Disordered" evidence="1">
    <location>
        <begin position="145"/>
        <end position="185"/>
    </location>
</feature>
<reference evidence="2 3" key="1">
    <citation type="submission" date="2024-09" db="EMBL/GenBank/DDBJ databases">
        <title>Genome sequencing and assembly of Phytophthora oleae, isolate VK10A, causative agent of rot of olive drupes.</title>
        <authorList>
            <person name="Conti Taguali S."/>
            <person name="Riolo M."/>
            <person name="La Spada F."/>
            <person name="Cacciola S.O."/>
            <person name="Dionisio G."/>
        </authorList>
    </citation>
    <scope>NUCLEOTIDE SEQUENCE [LARGE SCALE GENOMIC DNA]</scope>
    <source>
        <strain evidence="2 3">VK10A</strain>
    </source>
</reference>
<gene>
    <name evidence="2" type="ORF">V7S43_013086</name>
</gene>
<organism evidence="2 3">
    <name type="scientific">Phytophthora oleae</name>
    <dbReference type="NCBI Taxonomy" id="2107226"/>
    <lineage>
        <taxon>Eukaryota</taxon>
        <taxon>Sar</taxon>
        <taxon>Stramenopiles</taxon>
        <taxon>Oomycota</taxon>
        <taxon>Peronosporomycetes</taxon>
        <taxon>Peronosporales</taxon>
        <taxon>Peronosporaceae</taxon>
        <taxon>Phytophthora</taxon>
    </lineage>
</organism>
<keyword evidence="3" id="KW-1185">Reference proteome</keyword>
<feature type="region of interest" description="Disordered" evidence="1">
    <location>
        <begin position="297"/>
        <end position="318"/>
    </location>
</feature>
<evidence type="ECO:0000313" key="2">
    <source>
        <dbReference type="EMBL" id="KAL3661791.1"/>
    </source>
</evidence>
<dbReference type="EMBL" id="JBIMZQ010000034">
    <property type="protein sequence ID" value="KAL3661791.1"/>
    <property type="molecule type" value="Genomic_DNA"/>
</dbReference>
<protein>
    <submittedName>
        <fullName evidence="2">Uncharacterized protein</fullName>
    </submittedName>
</protein>
<feature type="compositionally biased region" description="Basic and acidic residues" evidence="1">
    <location>
        <begin position="145"/>
        <end position="156"/>
    </location>
</feature>
<sequence>MPEAGEMATVEDSVEARAIWRTTDPLALNRFSSRRRLPIVATAVNENTGSANAADDWLYLTTRATLHKRHQQQRSPNKLRMPEELTRAPVLRYPPHRIREMASDKHPSEEYVEATESSEVKRTRAGRRKKRRIVRWTSFAELDGRARGQDKGKIEEIPAEVTTGRADEGEEKQAVSAPDESDTAVQRTVEVSSLTATQDTTAVEPQVILPITVEKEAAALGTGKTVAAKRRHRRAEDEVAAACGVLAAEFQVKREERAKVLRVAVKQLIEEFRTIPHLERPRSRKHDAQTAATIIKKREEKIQNRSEKKEEKDQTDRVPVAGLATPVTQLEAEAPRTLEETGTLTEMRAERRQALRAAKKFRALRRIRRLQRRREQETKLAARSVLEQLSSETPKQKRGRKYQYQYQQQGCYGDVELREDGDGRAQRVAPLRAVGDGNPSCLPTALLALTKKHTHEVRLDSCAQYSVVGEERKRYGRCITRQAPVDLVEEFGGGTSRVLGVGGSSARRSTSSAWLSTPFSWKGRETNSSLEKTGCCNGRSKWTLAVES</sequence>
<dbReference type="Proteomes" id="UP001632037">
    <property type="component" value="Unassembled WGS sequence"/>
</dbReference>
<proteinExistence type="predicted"/>
<feature type="compositionally biased region" description="Basic and acidic residues" evidence="1">
    <location>
        <begin position="297"/>
        <end position="316"/>
    </location>
</feature>